<sequence length="596" mass="67485">MGDTPNCKMSKSSKRMINSVDGLILKNISGAFKYLARDNDDIIRLLETLTCHDNTDVKQTVEEKLALQLERENQIGATLEGSLQALKKIQVASPDKSIMNSPRPVSNTPSAPQIKSFNLNLSRKKHGSFYIGNAQSNSASQKSPYPISPVVEVVEYGNVDDRMVPVNSITSEVLPKETNSVINQPMFNDSRMSMDSLVSCNRVMMDSTSEFSPLTIAKHLAKTQDDDALMLLSRSQKRMNKEEFSRKSKLRRSISDSNLLNDTPIIENQLLDRQKKKDQTNYWTPLDCILKKNGTLSLVPEHILPINTIHSFIEKKGFNVRCCFCTVRKFSAGEKLVCVNCGIEMHYQCCTPDRTVPCVVMERRRKVEQTKRPVYLGKICTQSRPMIPAVLIRLVDRIESSGMLTSPGLYCHVSDNESDQVTLKAVAEEKFHVLFDSKSTFTVPDALKRLLNNLAEPLIPPSSWKDICLGVKNREGRKIHREILNLPVTNKDTLAFLMRHFQIVLGLFDRNHMTKAILVHKFTSPIIGIPKFKRDKIGTFEECEHIANDAFEYLLGINSEFWETIIRTSNDPSYDVFKAKSLLYELQPAMKSSSRC</sequence>
<dbReference type="Proteomes" id="UP000095286">
    <property type="component" value="Unplaced"/>
</dbReference>
<reference evidence="2" key="1">
    <citation type="submission" date="2016-11" db="UniProtKB">
        <authorList>
            <consortium name="WormBaseParasite"/>
        </authorList>
    </citation>
    <scope>IDENTIFICATION</scope>
    <source>
        <strain evidence="2">KR3021</strain>
    </source>
</reference>
<evidence type="ECO:0000313" key="1">
    <source>
        <dbReference type="Proteomes" id="UP000095286"/>
    </source>
</evidence>
<name>A0AC35TR44_9BILA</name>
<proteinExistence type="predicted"/>
<accession>A0AC35TR44</accession>
<evidence type="ECO:0000313" key="2">
    <source>
        <dbReference type="WBParaSite" id="RSKR_0000343500.1"/>
    </source>
</evidence>
<protein>
    <submittedName>
        <fullName evidence="2">Rho-GAP domain-containing protein</fullName>
    </submittedName>
</protein>
<organism evidence="1 2">
    <name type="scientific">Rhabditophanes sp. KR3021</name>
    <dbReference type="NCBI Taxonomy" id="114890"/>
    <lineage>
        <taxon>Eukaryota</taxon>
        <taxon>Metazoa</taxon>
        <taxon>Ecdysozoa</taxon>
        <taxon>Nematoda</taxon>
        <taxon>Chromadorea</taxon>
        <taxon>Rhabditida</taxon>
        <taxon>Tylenchina</taxon>
        <taxon>Panagrolaimomorpha</taxon>
        <taxon>Strongyloidoidea</taxon>
        <taxon>Alloionematidae</taxon>
        <taxon>Rhabditophanes</taxon>
    </lineage>
</organism>
<dbReference type="WBParaSite" id="RSKR_0000343500.1">
    <property type="protein sequence ID" value="RSKR_0000343500.1"/>
    <property type="gene ID" value="RSKR_0000343500"/>
</dbReference>